<evidence type="ECO:0000259" key="2">
    <source>
        <dbReference type="PROSITE" id="PS50966"/>
    </source>
</evidence>
<feature type="domain" description="SWIM-type" evidence="2">
    <location>
        <begin position="232"/>
        <end position="262"/>
    </location>
</feature>
<gene>
    <name evidence="3" type="ORF">GPM918_LOCUS13292</name>
    <name evidence="4" type="ORF">SRO942_LOCUS13295</name>
</gene>
<dbReference type="PROSITE" id="PS50966">
    <property type="entry name" value="ZF_SWIM"/>
    <property type="match status" value="1"/>
</dbReference>
<name>A0A814GAL2_9BILA</name>
<dbReference type="EMBL" id="CAJNOQ010003029">
    <property type="protein sequence ID" value="CAF0991799.1"/>
    <property type="molecule type" value="Genomic_DNA"/>
</dbReference>
<keyword evidence="5" id="KW-1185">Reference proteome</keyword>
<evidence type="ECO:0000256" key="1">
    <source>
        <dbReference type="PROSITE-ProRule" id="PRU00325"/>
    </source>
</evidence>
<evidence type="ECO:0000313" key="3">
    <source>
        <dbReference type="EMBL" id="CAF0991799.1"/>
    </source>
</evidence>
<comment type="caution">
    <text evidence="3">The sequence shown here is derived from an EMBL/GenBank/DDBJ whole genome shotgun (WGS) entry which is preliminary data.</text>
</comment>
<dbReference type="InterPro" id="IPR018289">
    <property type="entry name" value="MULE_transposase_dom"/>
</dbReference>
<dbReference type="EMBL" id="CAJOBC010003030">
    <property type="protein sequence ID" value="CAF3763777.1"/>
    <property type="molecule type" value="Genomic_DNA"/>
</dbReference>
<accession>A0A814GAL2</accession>
<proteinExistence type="predicted"/>
<dbReference type="AlphaFoldDB" id="A0A814GAL2"/>
<keyword evidence="1" id="KW-0479">Metal-binding</keyword>
<dbReference type="GO" id="GO:0008270">
    <property type="term" value="F:zinc ion binding"/>
    <property type="evidence" value="ECO:0007669"/>
    <property type="project" value="UniProtKB-KW"/>
</dbReference>
<keyword evidence="1" id="KW-0862">Zinc</keyword>
<dbReference type="OrthoDB" id="97124at2759"/>
<dbReference type="Pfam" id="PF10551">
    <property type="entry name" value="MULE"/>
    <property type="match status" value="1"/>
</dbReference>
<dbReference type="InterPro" id="IPR007527">
    <property type="entry name" value="Znf_SWIM"/>
</dbReference>
<protein>
    <recommendedName>
        <fullName evidence="2">SWIM-type domain-containing protein</fullName>
    </recommendedName>
</protein>
<sequence>MYSFNIDTSLFDRTDNDRPIDFLLDRISADTSDRDRPRDVFCCRLFEGVQLSKTSHSVSPHDVFVPRFAIDSCDRVFIFFTTRQLVSIGSLLSLLQVDATFKVNWNEIPLLVLGSSDSNRHFHLYGVALISTDEAADSYMHVFQTFKQVVQSVTGIVFNVAYLLGDGATGITASQQREFPTAKRLMCWAHTLRKCRERRKMVPSDKWPDIENDICTLQLAFGDGVFDLFFGRLVTIPLMCNCKQNLSAYVCKHALGIMMHFGHYHVTDPSKLENFAKKRGRPRRHAWHC</sequence>
<keyword evidence="1" id="KW-0863">Zinc-finger</keyword>
<dbReference type="Proteomes" id="UP000681722">
    <property type="component" value="Unassembled WGS sequence"/>
</dbReference>
<evidence type="ECO:0000313" key="5">
    <source>
        <dbReference type="Proteomes" id="UP000663829"/>
    </source>
</evidence>
<reference evidence="3" key="1">
    <citation type="submission" date="2021-02" db="EMBL/GenBank/DDBJ databases">
        <authorList>
            <person name="Nowell W R."/>
        </authorList>
    </citation>
    <scope>NUCLEOTIDE SEQUENCE</scope>
</reference>
<dbReference type="Proteomes" id="UP000663829">
    <property type="component" value="Unassembled WGS sequence"/>
</dbReference>
<organism evidence="3 5">
    <name type="scientific">Didymodactylos carnosus</name>
    <dbReference type="NCBI Taxonomy" id="1234261"/>
    <lineage>
        <taxon>Eukaryota</taxon>
        <taxon>Metazoa</taxon>
        <taxon>Spiralia</taxon>
        <taxon>Gnathifera</taxon>
        <taxon>Rotifera</taxon>
        <taxon>Eurotatoria</taxon>
        <taxon>Bdelloidea</taxon>
        <taxon>Philodinida</taxon>
        <taxon>Philodinidae</taxon>
        <taxon>Didymodactylos</taxon>
    </lineage>
</organism>
<evidence type="ECO:0000313" key="4">
    <source>
        <dbReference type="EMBL" id="CAF3763777.1"/>
    </source>
</evidence>